<sequence length="226" mass="24591">MMAVVALTTGAQVPLTDVEFRADLLSRKALYEGHVWNLVQDRVDLGEAGVVTRDLLDHPGAVGIIALDDDGRVLVLQQYRHAVGRKLWEVPAGLMDHAGEDPLAAAQRELAEEADLVAGSWHVLSDFYTSPGGSTEPLRVFLARDLAPIPEHDRYERGEEELDMPTGWVPLDDLVAAVLAAEVHNPTLVVGALAAFASRAGGWSSLRPGDVPWPEQIKRRLIEDAD</sequence>
<dbReference type="GO" id="GO:0006753">
    <property type="term" value="P:nucleoside phosphate metabolic process"/>
    <property type="evidence" value="ECO:0007669"/>
    <property type="project" value="TreeGrafter"/>
</dbReference>
<dbReference type="Gene3D" id="3.90.79.10">
    <property type="entry name" value="Nucleoside Triphosphate Pyrophosphohydrolase"/>
    <property type="match status" value="1"/>
</dbReference>
<dbReference type="SUPFAM" id="SSF55811">
    <property type="entry name" value="Nudix"/>
    <property type="match status" value="1"/>
</dbReference>
<dbReference type="PROSITE" id="PS51462">
    <property type="entry name" value="NUDIX"/>
    <property type="match status" value="1"/>
</dbReference>
<dbReference type="RefSeq" id="WP_342776110.1">
    <property type="nucleotide sequence ID" value="NZ_BAAASV010000007.1"/>
</dbReference>
<dbReference type="AlphaFoldDB" id="A0A542ZW24"/>
<dbReference type="Pfam" id="PF00293">
    <property type="entry name" value="NUDIX"/>
    <property type="match status" value="1"/>
</dbReference>
<comment type="caution">
    <text evidence="3">The sequence shown here is derived from an EMBL/GenBank/DDBJ whole genome shotgun (WGS) entry which is preliminary data.</text>
</comment>
<proteinExistence type="predicted"/>
<name>A0A542ZW24_RARFA</name>
<evidence type="ECO:0000313" key="4">
    <source>
        <dbReference type="Proteomes" id="UP000315389"/>
    </source>
</evidence>
<dbReference type="InterPro" id="IPR000086">
    <property type="entry name" value="NUDIX_hydrolase_dom"/>
</dbReference>
<keyword evidence="1" id="KW-0378">Hydrolase</keyword>
<dbReference type="GO" id="GO:0019693">
    <property type="term" value="P:ribose phosphate metabolic process"/>
    <property type="evidence" value="ECO:0007669"/>
    <property type="project" value="TreeGrafter"/>
</dbReference>
<keyword evidence="4" id="KW-1185">Reference proteome</keyword>
<feature type="domain" description="Nudix hydrolase" evidence="2">
    <location>
        <begin position="56"/>
        <end position="192"/>
    </location>
</feature>
<evidence type="ECO:0000313" key="3">
    <source>
        <dbReference type="EMBL" id="TQL64563.1"/>
    </source>
</evidence>
<dbReference type="CDD" id="cd24158">
    <property type="entry name" value="NUDIX_ADPRase_Rv1700"/>
    <property type="match status" value="1"/>
</dbReference>
<dbReference type="InterPro" id="IPR015797">
    <property type="entry name" value="NUDIX_hydrolase-like_dom_sf"/>
</dbReference>
<dbReference type="EMBL" id="VFOS01000001">
    <property type="protein sequence ID" value="TQL64563.1"/>
    <property type="molecule type" value="Genomic_DNA"/>
</dbReference>
<reference evidence="3 4" key="1">
    <citation type="submission" date="2019-06" db="EMBL/GenBank/DDBJ databases">
        <title>Sequencing the genomes of 1000 actinobacteria strains.</title>
        <authorList>
            <person name="Klenk H.-P."/>
        </authorList>
    </citation>
    <scope>NUCLEOTIDE SEQUENCE [LARGE SCALE GENOMIC DNA]</scope>
    <source>
        <strain evidence="3 4">DSM 4813</strain>
    </source>
</reference>
<evidence type="ECO:0000259" key="2">
    <source>
        <dbReference type="PROSITE" id="PS51462"/>
    </source>
</evidence>
<organism evidence="3 4">
    <name type="scientific">Rarobacter faecitabidus</name>
    <dbReference type="NCBI Taxonomy" id="13243"/>
    <lineage>
        <taxon>Bacteria</taxon>
        <taxon>Bacillati</taxon>
        <taxon>Actinomycetota</taxon>
        <taxon>Actinomycetes</taxon>
        <taxon>Micrococcales</taxon>
        <taxon>Rarobacteraceae</taxon>
        <taxon>Rarobacter</taxon>
    </lineage>
</organism>
<evidence type="ECO:0000256" key="1">
    <source>
        <dbReference type="ARBA" id="ARBA00022801"/>
    </source>
</evidence>
<dbReference type="PANTHER" id="PTHR11839:SF31">
    <property type="entry name" value="ADP-RIBOSE PYROPHOSPHATASE"/>
    <property type="match status" value="1"/>
</dbReference>
<dbReference type="GO" id="GO:0016787">
    <property type="term" value="F:hydrolase activity"/>
    <property type="evidence" value="ECO:0007669"/>
    <property type="project" value="UniProtKB-KW"/>
</dbReference>
<gene>
    <name evidence="3" type="ORF">FB461_1069</name>
</gene>
<dbReference type="Proteomes" id="UP000315389">
    <property type="component" value="Unassembled WGS sequence"/>
</dbReference>
<dbReference type="PANTHER" id="PTHR11839">
    <property type="entry name" value="UDP/ADP-SUGAR PYROPHOSPHATASE"/>
    <property type="match status" value="1"/>
</dbReference>
<dbReference type="GO" id="GO:0005829">
    <property type="term" value="C:cytosol"/>
    <property type="evidence" value="ECO:0007669"/>
    <property type="project" value="TreeGrafter"/>
</dbReference>
<protein>
    <submittedName>
        <fullName evidence="3">ADP-ribose pyrophosphatase</fullName>
    </submittedName>
</protein>
<accession>A0A542ZW24</accession>